<gene>
    <name evidence="12" type="ORF">KDW03_08755</name>
</gene>
<evidence type="ECO:0000313" key="13">
    <source>
        <dbReference type="Proteomes" id="UP001056539"/>
    </source>
</evidence>
<evidence type="ECO:0000256" key="6">
    <source>
        <dbReference type="ARBA" id="ARBA00022989"/>
    </source>
</evidence>
<dbReference type="Gene3D" id="3.30.70.1350">
    <property type="entry name" value="Cation efflux protein, cytoplasmic domain"/>
    <property type="match status" value="1"/>
</dbReference>
<reference evidence="12" key="2">
    <citation type="submission" date="2022-06" db="EMBL/GenBank/DDBJ databases">
        <title>Thermospira aquatica gen. nov., sp. nov.</title>
        <authorList>
            <person name="Ben Ali Gam Z."/>
            <person name="Labat M."/>
        </authorList>
    </citation>
    <scope>NUCLEOTIDE SEQUENCE</scope>
    <source>
        <strain evidence="12">F1F22</strain>
    </source>
</reference>
<dbReference type="Pfam" id="PF01545">
    <property type="entry name" value="Cation_efflux"/>
    <property type="match status" value="1"/>
</dbReference>
<evidence type="ECO:0000259" key="11">
    <source>
        <dbReference type="Pfam" id="PF16916"/>
    </source>
</evidence>
<evidence type="ECO:0000256" key="4">
    <source>
        <dbReference type="ARBA" id="ARBA00022692"/>
    </source>
</evidence>
<evidence type="ECO:0000256" key="7">
    <source>
        <dbReference type="ARBA" id="ARBA00023065"/>
    </source>
</evidence>
<keyword evidence="4 9" id="KW-0812">Transmembrane</keyword>
<evidence type="ECO:0000256" key="9">
    <source>
        <dbReference type="SAM" id="Phobius"/>
    </source>
</evidence>
<keyword evidence="13" id="KW-1185">Reference proteome</keyword>
<keyword evidence="6 9" id="KW-1133">Transmembrane helix</keyword>
<feature type="transmembrane region" description="Helical" evidence="9">
    <location>
        <begin position="146"/>
        <end position="166"/>
    </location>
</feature>
<dbReference type="AlphaFoldDB" id="A0AAX3BBY8"/>
<evidence type="ECO:0000313" key="12">
    <source>
        <dbReference type="EMBL" id="URA09571.1"/>
    </source>
</evidence>
<dbReference type="InterPro" id="IPR027470">
    <property type="entry name" value="Cation_efflux_CTD"/>
</dbReference>
<dbReference type="Proteomes" id="UP001056539">
    <property type="component" value="Chromosome"/>
</dbReference>
<dbReference type="InterPro" id="IPR036837">
    <property type="entry name" value="Cation_efflux_CTD_sf"/>
</dbReference>
<keyword evidence="7" id="KW-0406">Ion transport</keyword>
<dbReference type="GO" id="GO:0005385">
    <property type="term" value="F:zinc ion transmembrane transporter activity"/>
    <property type="evidence" value="ECO:0007669"/>
    <property type="project" value="TreeGrafter"/>
</dbReference>
<name>A0AAX3BBY8_9SPIR</name>
<keyword evidence="3" id="KW-0813">Transport</keyword>
<sequence length="294" mass="33078">MHNHDHAESKKFWILIFLNGGITLFEVVVGFVAGSLALVADALHNLSDVGALGLSFWTKNLGKRSSDEKHTYGYKRAEILAALVNALVLIGISVLVIREAIERFFSPTETSALGMTLVGLVTFVANGLSSFLLHQDAKESLNMRSSYLHLLSDAFFSLAVATGGIVMWLLPSATWIDPLLSTFIALWMMRESWKVVKQTVEILMQAAAPLDYEKMRQAIEKVPGVKNIHHVHTWRSDEHTIYLEAHIEMDDRNLSEACEIGKRVEQELFEFGIAHVTLQYETDRCQEKSFFVKK</sequence>
<evidence type="ECO:0000256" key="3">
    <source>
        <dbReference type="ARBA" id="ARBA00022448"/>
    </source>
</evidence>
<protein>
    <submittedName>
        <fullName evidence="12">Cation transporter</fullName>
    </submittedName>
</protein>
<comment type="similarity">
    <text evidence="2">Belongs to the cation diffusion facilitator (CDF) transporter (TC 2.A.4) family. SLC30A subfamily.</text>
</comment>
<dbReference type="SUPFAM" id="SSF160240">
    <property type="entry name" value="Cation efflux protein cytoplasmic domain-like"/>
    <property type="match status" value="1"/>
</dbReference>
<feature type="domain" description="Cation efflux protein cytoplasmic" evidence="11">
    <location>
        <begin position="210"/>
        <end position="281"/>
    </location>
</feature>
<evidence type="ECO:0000259" key="10">
    <source>
        <dbReference type="Pfam" id="PF01545"/>
    </source>
</evidence>
<proteinExistence type="inferred from homology"/>
<feature type="transmembrane region" description="Helical" evidence="9">
    <location>
        <begin position="113"/>
        <end position="134"/>
    </location>
</feature>
<dbReference type="PANTHER" id="PTHR11562">
    <property type="entry name" value="CATION EFFLUX PROTEIN/ ZINC TRANSPORTER"/>
    <property type="match status" value="1"/>
</dbReference>
<evidence type="ECO:0000256" key="8">
    <source>
        <dbReference type="ARBA" id="ARBA00023136"/>
    </source>
</evidence>
<evidence type="ECO:0000256" key="5">
    <source>
        <dbReference type="ARBA" id="ARBA00022906"/>
    </source>
</evidence>
<dbReference type="RefSeq" id="WP_271434705.1">
    <property type="nucleotide sequence ID" value="NZ_CP073355.1"/>
</dbReference>
<dbReference type="KEGG" id="taqu:KDW03_08755"/>
<dbReference type="InterPro" id="IPR058533">
    <property type="entry name" value="Cation_efflux_TM"/>
</dbReference>
<dbReference type="InterPro" id="IPR050681">
    <property type="entry name" value="CDF/SLC30A"/>
</dbReference>
<evidence type="ECO:0000256" key="2">
    <source>
        <dbReference type="ARBA" id="ARBA00008873"/>
    </source>
</evidence>
<dbReference type="PANTHER" id="PTHR11562:SF17">
    <property type="entry name" value="RE54080P-RELATED"/>
    <property type="match status" value="1"/>
</dbReference>
<dbReference type="InterPro" id="IPR027469">
    <property type="entry name" value="Cation_efflux_TMD_sf"/>
</dbReference>
<organism evidence="12 13">
    <name type="scientific">Thermospira aquatica</name>
    <dbReference type="NCBI Taxonomy" id="2828656"/>
    <lineage>
        <taxon>Bacteria</taxon>
        <taxon>Pseudomonadati</taxon>
        <taxon>Spirochaetota</taxon>
        <taxon>Spirochaetia</taxon>
        <taxon>Brevinematales</taxon>
        <taxon>Thermospiraceae</taxon>
        <taxon>Thermospira</taxon>
    </lineage>
</organism>
<dbReference type="Gene3D" id="1.20.1510.10">
    <property type="entry name" value="Cation efflux protein transmembrane domain"/>
    <property type="match status" value="1"/>
</dbReference>
<keyword evidence="8 9" id="KW-0472">Membrane</keyword>
<keyword evidence="5" id="KW-0864">Zinc transport</keyword>
<feature type="transmembrane region" description="Helical" evidence="9">
    <location>
        <begin position="79"/>
        <end position="101"/>
    </location>
</feature>
<reference evidence="12" key="1">
    <citation type="submission" date="2021-04" db="EMBL/GenBank/DDBJ databases">
        <authorList>
            <person name="Postec A."/>
        </authorList>
    </citation>
    <scope>NUCLEOTIDE SEQUENCE</scope>
    <source>
        <strain evidence="12">F1F22</strain>
    </source>
</reference>
<dbReference type="Pfam" id="PF16916">
    <property type="entry name" value="ZT_dimer"/>
    <property type="match status" value="1"/>
</dbReference>
<keyword evidence="5" id="KW-0862">Zinc</keyword>
<dbReference type="EMBL" id="CP073355">
    <property type="protein sequence ID" value="URA09571.1"/>
    <property type="molecule type" value="Genomic_DNA"/>
</dbReference>
<dbReference type="GO" id="GO:0005886">
    <property type="term" value="C:plasma membrane"/>
    <property type="evidence" value="ECO:0007669"/>
    <property type="project" value="TreeGrafter"/>
</dbReference>
<dbReference type="NCBIfam" id="TIGR01297">
    <property type="entry name" value="CDF"/>
    <property type="match status" value="1"/>
</dbReference>
<accession>A0AAX3BBY8</accession>
<comment type="subcellular location">
    <subcellularLocation>
        <location evidence="1">Membrane</location>
        <topology evidence="1">Multi-pass membrane protein</topology>
    </subcellularLocation>
</comment>
<dbReference type="InterPro" id="IPR002524">
    <property type="entry name" value="Cation_efflux"/>
</dbReference>
<feature type="domain" description="Cation efflux protein transmembrane" evidence="10">
    <location>
        <begin position="13"/>
        <end position="204"/>
    </location>
</feature>
<feature type="transmembrane region" description="Helical" evidence="9">
    <location>
        <begin position="12"/>
        <end position="36"/>
    </location>
</feature>
<dbReference type="SUPFAM" id="SSF161111">
    <property type="entry name" value="Cation efflux protein transmembrane domain-like"/>
    <property type="match status" value="1"/>
</dbReference>
<evidence type="ECO:0000256" key="1">
    <source>
        <dbReference type="ARBA" id="ARBA00004141"/>
    </source>
</evidence>